<dbReference type="Gene3D" id="2.60.120.890">
    <property type="entry name" value="BT2081, beta-jelly-roll domain"/>
    <property type="match status" value="1"/>
</dbReference>
<gene>
    <name evidence="1" type="ORF">IAB80_07745</name>
</gene>
<dbReference type="Proteomes" id="UP000823771">
    <property type="component" value="Unassembled WGS sequence"/>
</dbReference>
<name>A0A9D9ITS6_9BACT</name>
<reference evidence="1" key="2">
    <citation type="journal article" date="2021" name="PeerJ">
        <title>Extensive microbial diversity within the chicken gut microbiome revealed by metagenomics and culture.</title>
        <authorList>
            <person name="Gilroy R."/>
            <person name="Ravi A."/>
            <person name="Getino M."/>
            <person name="Pursley I."/>
            <person name="Horton D.L."/>
            <person name="Alikhan N.F."/>
            <person name="Baker D."/>
            <person name="Gharbi K."/>
            <person name="Hall N."/>
            <person name="Watson M."/>
            <person name="Adriaenssens E.M."/>
            <person name="Foster-Nyarko E."/>
            <person name="Jarju S."/>
            <person name="Secka A."/>
            <person name="Antonio M."/>
            <person name="Oren A."/>
            <person name="Chaudhuri R.R."/>
            <person name="La Ragione R."/>
            <person name="Hildebrand F."/>
            <person name="Pallen M.J."/>
        </authorList>
    </citation>
    <scope>NUCLEOTIDE SEQUENCE</scope>
    <source>
        <strain evidence="1">2478</strain>
    </source>
</reference>
<reference evidence="1" key="1">
    <citation type="submission" date="2020-10" db="EMBL/GenBank/DDBJ databases">
        <authorList>
            <person name="Gilroy R."/>
        </authorList>
    </citation>
    <scope>NUCLEOTIDE SEQUENCE</scope>
    <source>
        <strain evidence="1">2478</strain>
    </source>
</reference>
<evidence type="ECO:0000313" key="1">
    <source>
        <dbReference type="EMBL" id="MBO8478763.1"/>
    </source>
</evidence>
<proteinExistence type="predicted"/>
<protein>
    <submittedName>
        <fullName evidence="1">PCMD domain-containing protein</fullName>
    </submittedName>
</protein>
<organism evidence="1 2">
    <name type="scientific">Candidatus Cryptobacteroides excrementipullorum</name>
    <dbReference type="NCBI Taxonomy" id="2840761"/>
    <lineage>
        <taxon>Bacteria</taxon>
        <taxon>Pseudomonadati</taxon>
        <taxon>Bacteroidota</taxon>
        <taxon>Bacteroidia</taxon>
        <taxon>Bacteroidales</taxon>
        <taxon>Candidatus Cryptobacteroides</taxon>
    </lineage>
</organism>
<sequence>MRRPIQDSLTIAAGLLLCTAMSAQDHVIDSLNRYGTFDSWSVREIKESGIIGGKVKHLFEFFGDRDTTVTKDPYSSPEGYLWRTNNVMAVVAGVTKTSNTVYPEERGEGYCARIETHTENVKAIGIINMEVTCQGAFILGKLNEPIKDTKNPMAKVLYGIPFSGRPSAMEFDYKAEVGHEVIRGTGFSKLKPMGYPDYPEIAIILQKRWEDSDGVVHALRVGTGIERITENIPEWINGHRLDVHYGDITGEPFFQDYMGLNNDPERAFHALNSEGKNVTVIEEGWADADEEPNFMIIKFLSSCNKAFYGGVGNILWIDNVQIKM</sequence>
<dbReference type="InterPro" id="IPR038653">
    <property type="entry name" value="Put_CMD_sf"/>
</dbReference>
<dbReference type="AlphaFoldDB" id="A0A9D9ITS6"/>
<accession>A0A9D9ITS6</accession>
<dbReference type="EMBL" id="JADILZ010000071">
    <property type="protein sequence ID" value="MBO8478763.1"/>
    <property type="molecule type" value="Genomic_DNA"/>
</dbReference>
<comment type="caution">
    <text evidence="1">The sequence shown here is derived from an EMBL/GenBank/DDBJ whole genome shotgun (WGS) entry which is preliminary data.</text>
</comment>
<evidence type="ECO:0000313" key="2">
    <source>
        <dbReference type="Proteomes" id="UP000823771"/>
    </source>
</evidence>